<protein>
    <submittedName>
        <fullName evidence="1">Uncharacterized protein</fullName>
    </submittedName>
</protein>
<sequence length="136" mass="15572">MEQSNLYQITVNRDQLLLIANCLEDICRFAAGQPELYNTILHLLARHDDSGKKKNEIEAHLYKIKKIIYPNLDTDDSYGYDGGNQTDSIRKNLIGNTYQIYYEILHFLALDEKWNNVFSGPTLPSGSFGTVKVDKI</sequence>
<comment type="caution">
    <text evidence="1">The sequence shown here is derived from an EMBL/GenBank/DDBJ whole genome shotgun (WGS) entry which is preliminary data.</text>
</comment>
<dbReference type="PATRIC" id="fig|999418.3.peg.4166"/>
<dbReference type="EMBL" id="AGZO01000029">
    <property type="protein sequence ID" value="EKN09846.1"/>
    <property type="molecule type" value="Genomic_DNA"/>
</dbReference>
<dbReference type="Proteomes" id="UP000006330">
    <property type="component" value="Unassembled WGS sequence"/>
</dbReference>
<evidence type="ECO:0000313" key="1">
    <source>
        <dbReference type="EMBL" id="EKN09846.1"/>
    </source>
</evidence>
<proteinExistence type="predicted"/>
<reference evidence="1 2" key="1">
    <citation type="submission" date="2012-02" db="EMBL/GenBank/DDBJ databases">
        <title>The Genome Sequence of Parabacteroides goldsteinii CL02T12C30.</title>
        <authorList>
            <consortium name="The Broad Institute Genome Sequencing Platform"/>
            <person name="Earl A."/>
            <person name="Ward D."/>
            <person name="Feldgarden M."/>
            <person name="Gevers D."/>
            <person name="Zitomersky N.L."/>
            <person name="Coyne M.J."/>
            <person name="Comstock L.E."/>
            <person name="Young S.K."/>
            <person name="Zeng Q."/>
            <person name="Gargeya S."/>
            <person name="Fitzgerald M."/>
            <person name="Haas B."/>
            <person name="Abouelleil A."/>
            <person name="Alvarado L."/>
            <person name="Arachchi H.M."/>
            <person name="Berlin A."/>
            <person name="Chapman S.B."/>
            <person name="Gearin G."/>
            <person name="Goldberg J."/>
            <person name="Griggs A."/>
            <person name="Gujja S."/>
            <person name="Hansen M."/>
            <person name="Heiman D."/>
            <person name="Howarth C."/>
            <person name="Larimer J."/>
            <person name="Lui A."/>
            <person name="MacDonald P.J.P."/>
            <person name="McCowen C."/>
            <person name="Montmayeur A."/>
            <person name="Murphy C."/>
            <person name="Neiman D."/>
            <person name="Pearson M."/>
            <person name="Priest M."/>
            <person name="Roberts A."/>
            <person name="Saif S."/>
            <person name="Shea T."/>
            <person name="Sisk P."/>
            <person name="Stolte C."/>
            <person name="Sykes S."/>
            <person name="Wortman J."/>
            <person name="Nusbaum C."/>
            <person name="Birren B."/>
        </authorList>
    </citation>
    <scope>NUCLEOTIDE SEQUENCE [LARGE SCALE GENOMIC DNA]</scope>
    <source>
        <strain evidence="1 2">CL02T12C30</strain>
    </source>
</reference>
<evidence type="ECO:0000313" key="2">
    <source>
        <dbReference type="Proteomes" id="UP000006330"/>
    </source>
</evidence>
<dbReference type="AlphaFoldDB" id="K5ZEM9"/>
<gene>
    <name evidence="1" type="ORF">HMPREF1076_04093</name>
</gene>
<organism evidence="1 2">
    <name type="scientific">Parabacteroides goldsteinii CL02T12C30</name>
    <dbReference type="NCBI Taxonomy" id="999418"/>
    <lineage>
        <taxon>Bacteria</taxon>
        <taxon>Pseudomonadati</taxon>
        <taxon>Bacteroidota</taxon>
        <taxon>Bacteroidia</taxon>
        <taxon>Bacteroidales</taxon>
        <taxon>Tannerellaceae</taxon>
        <taxon>Parabacteroides</taxon>
    </lineage>
</organism>
<dbReference type="OrthoDB" id="9902280at2"/>
<dbReference type="HOGENOM" id="CLU_1873421_0_0_10"/>
<name>K5ZEM9_9BACT</name>
<accession>K5ZEM9</accession>
<dbReference type="RefSeq" id="WP_007657288.1">
    <property type="nucleotide sequence ID" value="NZ_JH976475.1"/>
</dbReference>